<feature type="region of interest" description="Disordered" evidence="1">
    <location>
        <begin position="647"/>
        <end position="783"/>
    </location>
</feature>
<gene>
    <name evidence="2" type="ORF">BV898_19101</name>
</gene>
<dbReference type="AlphaFoldDB" id="A0A9X6NIN9"/>
<comment type="caution">
    <text evidence="2">The sequence shown here is derived from an EMBL/GenBank/DDBJ whole genome shotgun (WGS) entry which is preliminary data.</text>
</comment>
<sequence>MEGDSLEQERARLKLLVESWKDKVGYEPWMANRVPAMSSTELGAATTNGNPEVGIPIDQITTSLAELGHTQQSVETPATVDVDMVLDGQDPNVQGPMVHPPELDASVSQPSAAPLERVENEENFVLDGEDEETVDNRQIDVPESIMHVTYDPAEAPVLDDIVKDVSDKYNNKIGQFGRPDWYHKDREATEPVRQLTRKARYDWIRELPTNVNEENDVTRSGGWDGAFLETRRHRGPLKSVKLGVDEEGKVQYHFDTKRHNFYLGTNVYMVDWEARPRERSKLPNFVTARIMGYLTWEGYPYYVIIVYRWDMPMLSWIPEDMLVEVNHWCESAEPRDALYKFPNFQPNRYVVVAGEGGLYITCGVATWSSTVDYHEMWNVQRVVLQEHEGKMYWVKVDSIRIVRAMDMCIPYIAELPLQVGGEERMLADSHFSHIIPSRTDPAPAQQAKGQWSVLKHSYINDSASNTRNLTAFDQQIRWDPYFPKDDTTRTFIVTPTADQKNWWDTKEARSASGLSASRTPTPQPRLALGPTASGSVRGGGRVFNQRTRGGFQRPYTPSQTFTNRGGYQPSTEGEAAERMDTSSTDLVGRTDLPVVPAGQRQTQRIAVILSSPITPEVARQNDEAMQRVNLNLQTSLAAAIERNRQNNLGGFVKPNPVLTPSTSLGSDQVNRGRSTRPVTVAGNQQRKREVSRDSSAYVVPTREIIRGDDGSTRPETDNEVAARPPPWQYRGAGSRLNSAQPPQTVQDNQQQQQQPQGNSGRRKRNRPNQSRTSSLNRAPRMANPVVGATPVGVQQQDLMQILASFQSSILEQVKTVMSTAQVVKPPQQSCSNGFQETHRRGGPDDDEAENERQLRRILLEQPTYSRW</sequence>
<reference evidence="3" key="1">
    <citation type="submission" date="2017-01" db="EMBL/GenBank/DDBJ databases">
        <title>Comparative genomics of anhydrobiosis in the tardigrade Hypsibius dujardini.</title>
        <authorList>
            <person name="Yoshida Y."/>
            <person name="Koutsovoulos G."/>
            <person name="Laetsch D."/>
            <person name="Stevens L."/>
            <person name="Kumar S."/>
            <person name="Horikawa D."/>
            <person name="Ishino K."/>
            <person name="Komine S."/>
            <person name="Tomita M."/>
            <person name="Blaxter M."/>
            <person name="Arakawa K."/>
        </authorList>
    </citation>
    <scope>NUCLEOTIDE SEQUENCE [LARGE SCALE GENOMIC DNA]</scope>
    <source>
        <strain evidence="3">Z151</strain>
    </source>
</reference>
<evidence type="ECO:0000313" key="3">
    <source>
        <dbReference type="Proteomes" id="UP000192578"/>
    </source>
</evidence>
<dbReference type="Proteomes" id="UP000192578">
    <property type="component" value="Unassembled WGS sequence"/>
</dbReference>
<accession>A0A9X6NIN9</accession>
<organism evidence="2 3">
    <name type="scientific">Hypsibius exemplaris</name>
    <name type="common">Freshwater tardigrade</name>
    <dbReference type="NCBI Taxonomy" id="2072580"/>
    <lineage>
        <taxon>Eukaryota</taxon>
        <taxon>Metazoa</taxon>
        <taxon>Ecdysozoa</taxon>
        <taxon>Tardigrada</taxon>
        <taxon>Eutardigrada</taxon>
        <taxon>Parachela</taxon>
        <taxon>Hypsibioidea</taxon>
        <taxon>Hypsibiidae</taxon>
        <taxon>Hypsibius</taxon>
    </lineage>
</organism>
<feature type="region of interest" description="Disordered" evidence="1">
    <location>
        <begin position="824"/>
        <end position="853"/>
    </location>
</feature>
<feature type="compositionally biased region" description="Basic and acidic residues" evidence="1">
    <location>
        <begin position="703"/>
        <end position="716"/>
    </location>
</feature>
<dbReference type="EMBL" id="MTYJ01000444">
    <property type="protein sequence ID" value="OWA54700.1"/>
    <property type="molecule type" value="Genomic_DNA"/>
</dbReference>
<feature type="compositionally biased region" description="Polar residues" evidence="1">
    <location>
        <begin position="824"/>
        <end position="835"/>
    </location>
</feature>
<proteinExistence type="predicted"/>
<evidence type="ECO:0000256" key="1">
    <source>
        <dbReference type="SAM" id="MobiDB-lite"/>
    </source>
</evidence>
<name>A0A9X6NIN9_HYPEX</name>
<feature type="region of interest" description="Disordered" evidence="1">
    <location>
        <begin position="508"/>
        <end position="590"/>
    </location>
</feature>
<feature type="compositionally biased region" description="Polar residues" evidence="1">
    <location>
        <begin position="658"/>
        <end position="672"/>
    </location>
</feature>
<feature type="compositionally biased region" description="Low complexity" evidence="1">
    <location>
        <begin position="740"/>
        <end position="756"/>
    </location>
</feature>
<feature type="compositionally biased region" description="Polar residues" evidence="1">
    <location>
        <begin position="767"/>
        <end position="776"/>
    </location>
</feature>
<protein>
    <submittedName>
        <fullName evidence="2">Uncharacterized protein</fullName>
    </submittedName>
</protein>
<feature type="compositionally biased region" description="Polar residues" evidence="1">
    <location>
        <begin position="555"/>
        <end position="571"/>
    </location>
</feature>
<keyword evidence="3" id="KW-1185">Reference proteome</keyword>
<evidence type="ECO:0000313" key="2">
    <source>
        <dbReference type="EMBL" id="OWA54700.1"/>
    </source>
</evidence>